<dbReference type="Proteomes" id="UP000237684">
    <property type="component" value="Unassembled WGS sequence"/>
</dbReference>
<evidence type="ECO:0000256" key="1">
    <source>
        <dbReference type="SAM" id="Phobius"/>
    </source>
</evidence>
<dbReference type="EMBL" id="NIGF01000014">
    <property type="protein sequence ID" value="PQV63262.1"/>
    <property type="molecule type" value="Genomic_DNA"/>
</dbReference>
<proteinExistence type="predicted"/>
<keyword evidence="1" id="KW-0812">Transmembrane</keyword>
<comment type="caution">
    <text evidence="2">The sequence shown here is derived from an EMBL/GenBank/DDBJ whole genome shotgun (WGS) entry which is preliminary data.</text>
</comment>
<keyword evidence="1" id="KW-0472">Membrane</keyword>
<keyword evidence="3" id="KW-1185">Reference proteome</keyword>
<organism evidence="2 3">
    <name type="scientific">Abditibacterium utsteinense</name>
    <dbReference type="NCBI Taxonomy" id="1960156"/>
    <lineage>
        <taxon>Bacteria</taxon>
        <taxon>Pseudomonadati</taxon>
        <taxon>Abditibacteriota</taxon>
        <taxon>Abditibacteriia</taxon>
        <taxon>Abditibacteriales</taxon>
        <taxon>Abditibacteriaceae</taxon>
        <taxon>Abditibacterium</taxon>
    </lineage>
</organism>
<accession>A0A2S8SR23</accession>
<dbReference type="AlphaFoldDB" id="A0A2S8SR23"/>
<gene>
    <name evidence="2" type="ORF">B1R32_11488</name>
</gene>
<dbReference type="InParanoid" id="A0A2S8SR23"/>
<keyword evidence="1" id="KW-1133">Transmembrane helix</keyword>
<evidence type="ECO:0000313" key="2">
    <source>
        <dbReference type="EMBL" id="PQV63262.1"/>
    </source>
</evidence>
<sequence>MESMSEPNREIQWMIEKANHILISNGINRIQENEDFIQDEFSFEHYVVYTIEKSECIRLRLQFDKTGIDIGINDFHEVHSLGYEEIVNDSYLYEQYLDELFFNSVIIKKCHFGLWLYYVENSNKEIKLVRKVRFGCLNLLFMFIPIFPVGCESLEFRPLYTRN</sequence>
<reference evidence="2 3" key="1">
    <citation type="journal article" date="2018" name="Syst. Appl. Microbiol.">
        <title>Abditibacterium utsteinense sp. nov., the first cultivated member of candidate phylum FBP, isolated from ice-free Antarctic soil samples.</title>
        <authorList>
            <person name="Tahon G."/>
            <person name="Tytgat B."/>
            <person name="Lebbe L."/>
            <person name="Carlier A."/>
            <person name="Willems A."/>
        </authorList>
    </citation>
    <scope>NUCLEOTIDE SEQUENCE [LARGE SCALE GENOMIC DNA]</scope>
    <source>
        <strain evidence="2 3">LMG 29911</strain>
    </source>
</reference>
<name>A0A2S8SR23_9BACT</name>
<protein>
    <submittedName>
        <fullName evidence="2">Uncharacterized protein</fullName>
    </submittedName>
</protein>
<feature type="transmembrane region" description="Helical" evidence="1">
    <location>
        <begin position="132"/>
        <end position="150"/>
    </location>
</feature>
<evidence type="ECO:0000313" key="3">
    <source>
        <dbReference type="Proteomes" id="UP000237684"/>
    </source>
</evidence>